<dbReference type="RefSeq" id="WP_323691377.1">
    <property type="nucleotide sequence ID" value="NZ_CP116341.1"/>
</dbReference>
<name>A0ABZ0KV08_9BACL</name>
<proteinExistence type="predicted"/>
<dbReference type="InterPro" id="IPR024633">
    <property type="entry name" value="DnaA_N_dom"/>
</dbReference>
<evidence type="ECO:0000313" key="2">
    <source>
        <dbReference type="EMBL" id="WOV83688.1"/>
    </source>
</evidence>
<dbReference type="InterPro" id="IPR038454">
    <property type="entry name" value="DnaA_N_sf"/>
</dbReference>
<protein>
    <submittedName>
        <fullName evidence="2">DnaA N-terminal domain-containing protein</fullName>
    </submittedName>
</protein>
<sequence>MYSEIEDVSNIRICAYELTNQRNLESDAIVKAEDQFLLWNDVLLKVQGGMSATKFKTWFKNTTAIQLGGQHVGVVCRNSFQVEWLKTHYRLLILNILEELTGEQFELDFLVE</sequence>
<evidence type="ECO:0000313" key="3">
    <source>
        <dbReference type="Proteomes" id="UP001303532"/>
    </source>
</evidence>
<gene>
    <name evidence="2" type="ORF">PGH26_12480</name>
</gene>
<feature type="domain" description="DnaA N-terminal" evidence="1">
    <location>
        <begin position="38"/>
        <end position="98"/>
    </location>
</feature>
<reference evidence="2 3" key="1">
    <citation type="submission" date="2023-01" db="EMBL/GenBank/DDBJ databases">
        <title>Sporosarcina sp. nov., isolated from Korean tranditional fermented seafood 'Jeotgal'.</title>
        <authorList>
            <person name="Yang A.-I."/>
        </authorList>
    </citation>
    <scope>NUCLEOTIDE SEQUENCE [LARGE SCALE GENOMIC DNA]</scope>
    <source>
        <strain evidence="2 3">B2O-1</strain>
    </source>
</reference>
<accession>A0ABZ0KV08</accession>
<dbReference type="Gene3D" id="3.30.300.180">
    <property type="match status" value="1"/>
</dbReference>
<dbReference type="Proteomes" id="UP001303532">
    <property type="component" value="Chromosome"/>
</dbReference>
<dbReference type="EMBL" id="CP116341">
    <property type="protein sequence ID" value="WOV83688.1"/>
    <property type="molecule type" value="Genomic_DNA"/>
</dbReference>
<organism evidence="2 3">
    <name type="scientific">Sporosarcina jeotgali</name>
    <dbReference type="NCBI Taxonomy" id="3020056"/>
    <lineage>
        <taxon>Bacteria</taxon>
        <taxon>Bacillati</taxon>
        <taxon>Bacillota</taxon>
        <taxon>Bacilli</taxon>
        <taxon>Bacillales</taxon>
        <taxon>Caryophanaceae</taxon>
        <taxon>Sporosarcina</taxon>
    </lineage>
</organism>
<keyword evidence="3" id="KW-1185">Reference proteome</keyword>
<evidence type="ECO:0000259" key="1">
    <source>
        <dbReference type="Pfam" id="PF11638"/>
    </source>
</evidence>
<dbReference type="Pfam" id="PF11638">
    <property type="entry name" value="DnaA_N"/>
    <property type="match status" value="1"/>
</dbReference>